<dbReference type="EMBL" id="MRCA01000015">
    <property type="protein sequence ID" value="OKH11795.1"/>
    <property type="molecule type" value="Genomic_DNA"/>
</dbReference>
<evidence type="ECO:0000313" key="2">
    <source>
        <dbReference type="Proteomes" id="UP000186391"/>
    </source>
</evidence>
<sequence>MTTYISAAIAGSYRTSYSIQAATIFGQFIIVSINNISQLNYLDILYRKRYTAKLVTMISQQQKLGYFDTRF</sequence>
<keyword evidence="2" id="KW-1185">Reference proteome</keyword>
<gene>
    <name evidence="1" type="ORF">NIES592_20185</name>
</gene>
<dbReference type="Proteomes" id="UP000186391">
    <property type="component" value="Unassembled WGS sequence"/>
</dbReference>
<organism evidence="1 2">
    <name type="scientific">Fischerella major NIES-592</name>
    <dbReference type="NCBI Taxonomy" id="210994"/>
    <lineage>
        <taxon>Bacteria</taxon>
        <taxon>Bacillati</taxon>
        <taxon>Cyanobacteriota</taxon>
        <taxon>Cyanophyceae</taxon>
        <taxon>Nostocales</taxon>
        <taxon>Hapalosiphonaceae</taxon>
        <taxon>Fischerella</taxon>
    </lineage>
</organism>
<protein>
    <submittedName>
        <fullName evidence="1">Uncharacterized protein</fullName>
    </submittedName>
</protein>
<name>A0A1U7GUN3_9CYAN</name>
<reference evidence="1 2" key="1">
    <citation type="submission" date="2016-11" db="EMBL/GenBank/DDBJ databases">
        <title>Draft Genome Sequences of Nine Cyanobacterial Strains from Diverse Habitats.</title>
        <authorList>
            <person name="Zhu T."/>
            <person name="Hou S."/>
            <person name="Lu X."/>
            <person name="Hess W.R."/>
        </authorList>
    </citation>
    <scope>NUCLEOTIDE SEQUENCE [LARGE SCALE GENOMIC DNA]</scope>
    <source>
        <strain evidence="1 2">NIES-592</strain>
    </source>
</reference>
<dbReference type="AlphaFoldDB" id="A0A1U7GUN3"/>
<comment type="caution">
    <text evidence="1">The sequence shown here is derived from an EMBL/GenBank/DDBJ whole genome shotgun (WGS) entry which is preliminary data.</text>
</comment>
<evidence type="ECO:0000313" key="1">
    <source>
        <dbReference type="EMBL" id="OKH11795.1"/>
    </source>
</evidence>
<proteinExistence type="predicted"/>
<accession>A0A1U7GUN3</accession>